<dbReference type="PROSITE" id="PS50887">
    <property type="entry name" value="GGDEF"/>
    <property type="match status" value="1"/>
</dbReference>
<dbReference type="InterPro" id="IPR000014">
    <property type="entry name" value="PAS"/>
</dbReference>
<evidence type="ECO:0000259" key="5">
    <source>
        <dbReference type="PROSITE" id="PS50883"/>
    </source>
</evidence>
<name>A0ABR9UMA1_9CHRO</name>
<dbReference type="InterPro" id="IPR043128">
    <property type="entry name" value="Rev_trsase/Diguanyl_cyclase"/>
</dbReference>
<dbReference type="InterPro" id="IPR035919">
    <property type="entry name" value="EAL_sf"/>
</dbReference>
<dbReference type="Gene3D" id="6.10.340.10">
    <property type="match status" value="1"/>
</dbReference>
<keyword evidence="1" id="KW-0175">Coiled coil</keyword>
<dbReference type="Pfam" id="PF00672">
    <property type="entry name" value="HAMP"/>
    <property type="match status" value="1"/>
</dbReference>
<reference evidence="8 9" key="1">
    <citation type="submission" date="2020-10" db="EMBL/GenBank/DDBJ databases">
        <authorList>
            <person name="Castelo-Branco R."/>
            <person name="Eusebio N."/>
            <person name="Adriana R."/>
            <person name="Vieira A."/>
            <person name="Brugerolle De Fraissinette N."/>
            <person name="Rezende De Castro R."/>
            <person name="Schneider M.P."/>
            <person name="Vasconcelos V."/>
            <person name="Leao P.N."/>
        </authorList>
    </citation>
    <scope>NUCLEOTIDE SEQUENCE [LARGE SCALE GENOMIC DNA]</scope>
    <source>
        <strain evidence="8 9">LEGE 06123</strain>
    </source>
</reference>
<dbReference type="NCBIfam" id="TIGR00254">
    <property type="entry name" value="GGDEF"/>
    <property type="match status" value="1"/>
</dbReference>
<sequence length="1135" mass="128549">MKLKHKLIFAFLGTAFLLGVTSSISLLNNLKVRYSIDQVTKSSIEEFINSNEVSLTLQQTQAELRDLLEEKNKINYHTENTEETQIRILKYKKTVLQDLATVSNYIDLSKQATTKGIELAATDVRKRLKEEKEIEYLEEIESVFLRYKKNIFHLFNLVYQDIDIADVFFKQELEPHFETELVPLIVEYNHDARGELLTEVQQVQGAINQANILILFSTGLAFFSAIGLGSFISRSIAKPLMKLTKAANRVSAGETSTRVQIKNKDEIGVLATAFNQMLDDLNTTMVSKSYVDSIIEFMADALIVLDTNLVILRINPATAKILEVCSDEVIGKPIKSLFPLEETLDELSVQEILNKGKIEIFATYWLTNTGRRKPISFSATAMYSQQGKLQGIVCVAQDITERKQSQERLAKINECFLSFGTDPTANINRLTALCGELLGEASASYYRLEKAKVCLVGQWQIISENKLEVDTQDTQASVFYQLVQQCCEDSSVSHNLQNTHPAKTNLKILTHGTKTYVCQGIKCKETIVGALCAYQYNLTLSEADKKIIGIIAAAIGVEEQRREIQEALRESEERYALATRGTNDGLWDWDLNTNTVYFSPRWKSMLGYQEKEVGNTVEDWFNLVHPQDVDRLKATIASHLQAQTPHLEQEYRILHKDGVYRWMLSRGLAVRNRDGKPYRLAGSQADITANKVTEAELLHQVFHDALTGLPNRLRFTEQLDQSIRRARQQEDYSFAVLFLDLDRFKVVNDSLGHMIGDRLLIAIARRLEMCVRPEDIVARLGGDEFTILLENIRKVQDATLIAERIQNALSLPFNLEGYEVFTSASIGIAFSTTGYEKPEDLLRDADTTMYRAKGLGKARYAVFDASMHAQAMALLQMETYLRRAIERQEFRLHYQPIVNLKTRELVGFEALIRLQHPERGFISPVEFIPVAEETGLITQIGAWVLREACRQMHEWQQKFRSAADLKISVNISPKQFRQLDLVMQVKQVLQETGLNGRYLKLEITESTLVENADLVANMLKELQALGIGLSIDDFGTGYSSLSYLHRFAVDTLKIDKSFIKDFHVDWEKSKIVNTVIALAENLGIDVIAEGVETSEQAYLLQELKCQFGQGYLFSRPLDSQATEALIAAKLECMGV</sequence>
<dbReference type="EMBL" id="JADEWN010000005">
    <property type="protein sequence ID" value="MBE9189424.1"/>
    <property type="molecule type" value="Genomic_DNA"/>
</dbReference>
<dbReference type="Gene3D" id="3.30.70.270">
    <property type="match status" value="1"/>
</dbReference>
<feature type="domain" description="GGDEF" evidence="7">
    <location>
        <begin position="732"/>
        <end position="865"/>
    </location>
</feature>
<organism evidence="8 9">
    <name type="scientific">Gloeocapsopsis crepidinum LEGE 06123</name>
    <dbReference type="NCBI Taxonomy" id="588587"/>
    <lineage>
        <taxon>Bacteria</taxon>
        <taxon>Bacillati</taxon>
        <taxon>Cyanobacteriota</taxon>
        <taxon>Cyanophyceae</taxon>
        <taxon>Oscillatoriophycideae</taxon>
        <taxon>Chroococcales</taxon>
        <taxon>Chroococcaceae</taxon>
        <taxon>Gloeocapsopsis</taxon>
    </lineage>
</organism>
<feature type="domain" description="PAC" evidence="4">
    <location>
        <begin position="354"/>
        <end position="411"/>
    </location>
</feature>
<dbReference type="InterPro" id="IPR001633">
    <property type="entry name" value="EAL_dom"/>
</dbReference>
<dbReference type="Pfam" id="PF00563">
    <property type="entry name" value="EAL"/>
    <property type="match status" value="1"/>
</dbReference>
<dbReference type="Gene3D" id="3.20.20.450">
    <property type="entry name" value="EAL domain"/>
    <property type="match status" value="1"/>
</dbReference>
<gene>
    <name evidence="8" type="ORF">IQ230_03395</name>
</gene>
<dbReference type="PROSITE" id="PS50883">
    <property type="entry name" value="EAL"/>
    <property type="match status" value="1"/>
</dbReference>
<dbReference type="PROSITE" id="PS50112">
    <property type="entry name" value="PAS"/>
    <property type="match status" value="2"/>
</dbReference>
<dbReference type="InterPro" id="IPR000700">
    <property type="entry name" value="PAS-assoc_C"/>
</dbReference>
<keyword evidence="9" id="KW-1185">Reference proteome</keyword>
<dbReference type="InterPro" id="IPR013655">
    <property type="entry name" value="PAS_fold_3"/>
</dbReference>
<dbReference type="SMART" id="SM00091">
    <property type="entry name" value="PAS"/>
    <property type="match status" value="2"/>
</dbReference>
<evidence type="ECO:0000313" key="9">
    <source>
        <dbReference type="Proteomes" id="UP000651156"/>
    </source>
</evidence>
<dbReference type="RefSeq" id="WP_193930672.1">
    <property type="nucleotide sequence ID" value="NZ_CAWPMZ010000096.1"/>
</dbReference>
<feature type="transmembrane region" description="Helical" evidence="2">
    <location>
        <begin position="212"/>
        <end position="232"/>
    </location>
</feature>
<dbReference type="SMART" id="SM00052">
    <property type="entry name" value="EAL"/>
    <property type="match status" value="1"/>
</dbReference>
<evidence type="ECO:0000313" key="8">
    <source>
        <dbReference type="EMBL" id="MBE9189424.1"/>
    </source>
</evidence>
<keyword evidence="2" id="KW-1133">Transmembrane helix</keyword>
<dbReference type="InterPro" id="IPR052155">
    <property type="entry name" value="Biofilm_reg_signaling"/>
</dbReference>
<feature type="domain" description="EAL" evidence="5">
    <location>
        <begin position="874"/>
        <end position="1130"/>
    </location>
</feature>
<dbReference type="InterPro" id="IPR029787">
    <property type="entry name" value="Nucleotide_cyclase"/>
</dbReference>
<dbReference type="Pfam" id="PF08448">
    <property type="entry name" value="PAS_4"/>
    <property type="match status" value="1"/>
</dbReference>
<evidence type="ECO:0000259" key="3">
    <source>
        <dbReference type="PROSITE" id="PS50112"/>
    </source>
</evidence>
<keyword evidence="2" id="KW-0812">Transmembrane</keyword>
<dbReference type="SMART" id="SM00304">
    <property type="entry name" value="HAMP"/>
    <property type="match status" value="1"/>
</dbReference>
<proteinExistence type="predicted"/>
<protein>
    <submittedName>
        <fullName evidence="8">EAL domain-containing protein</fullName>
    </submittedName>
</protein>
<dbReference type="InterPro" id="IPR000160">
    <property type="entry name" value="GGDEF_dom"/>
</dbReference>
<evidence type="ECO:0000259" key="4">
    <source>
        <dbReference type="PROSITE" id="PS50113"/>
    </source>
</evidence>
<comment type="caution">
    <text evidence="8">The sequence shown here is derived from an EMBL/GenBank/DDBJ whole genome shotgun (WGS) entry which is preliminary data.</text>
</comment>
<evidence type="ECO:0000259" key="7">
    <source>
        <dbReference type="PROSITE" id="PS50887"/>
    </source>
</evidence>
<dbReference type="SMART" id="SM00267">
    <property type="entry name" value="GGDEF"/>
    <property type="match status" value="1"/>
</dbReference>
<dbReference type="InterPro" id="IPR001610">
    <property type="entry name" value="PAC"/>
</dbReference>
<dbReference type="NCBIfam" id="TIGR00229">
    <property type="entry name" value="sensory_box"/>
    <property type="match status" value="2"/>
</dbReference>
<evidence type="ECO:0000259" key="6">
    <source>
        <dbReference type="PROSITE" id="PS50885"/>
    </source>
</evidence>
<dbReference type="PANTHER" id="PTHR44757:SF2">
    <property type="entry name" value="BIOFILM ARCHITECTURE MAINTENANCE PROTEIN MBAA"/>
    <property type="match status" value="1"/>
</dbReference>
<feature type="domain" description="PAS" evidence="3">
    <location>
        <begin position="287"/>
        <end position="355"/>
    </location>
</feature>
<dbReference type="InterPro" id="IPR003660">
    <property type="entry name" value="HAMP_dom"/>
</dbReference>
<dbReference type="Gene3D" id="3.30.450.20">
    <property type="entry name" value="PAS domain"/>
    <property type="match status" value="2"/>
</dbReference>
<feature type="domain" description="HAMP" evidence="6">
    <location>
        <begin position="234"/>
        <end position="286"/>
    </location>
</feature>
<dbReference type="SUPFAM" id="SSF55785">
    <property type="entry name" value="PYP-like sensor domain (PAS domain)"/>
    <property type="match status" value="2"/>
</dbReference>
<dbReference type="SUPFAM" id="SSF55073">
    <property type="entry name" value="Nucleotide cyclase"/>
    <property type="match status" value="1"/>
</dbReference>
<dbReference type="Pfam" id="PF08447">
    <property type="entry name" value="PAS_3"/>
    <property type="match status" value="1"/>
</dbReference>
<dbReference type="CDD" id="cd01949">
    <property type="entry name" value="GGDEF"/>
    <property type="match status" value="1"/>
</dbReference>
<accession>A0ABR9UMA1</accession>
<dbReference type="InterPro" id="IPR013656">
    <property type="entry name" value="PAS_4"/>
</dbReference>
<feature type="coiled-coil region" evidence="1">
    <location>
        <begin position="50"/>
        <end position="77"/>
    </location>
</feature>
<dbReference type="SMART" id="SM00086">
    <property type="entry name" value="PAC"/>
    <property type="match status" value="2"/>
</dbReference>
<keyword evidence="2" id="KW-0472">Membrane</keyword>
<dbReference type="SUPFAM" id="SSF141868">
    <property type="entry name" value="EAL domain-like"/>
    <property type="match status" value="1"/>
</dbReference>
<dbReference type="Pfam" id="PF00990">
    <property type="entry name" value="GGDEF"/>
    <property type="match status" value="1"/>
</dbReference>
<evidence type="ECO:0000256" key="2">
    <source>
        <dbReference type="SAM" id="Phobius"/>
    </source>
</evidence>
<dbReference type="PROSITE" id="PS50113">
    <property type="entry name" value="PAC"/>
    <property type="match status" value="2"/>
</dbReference>
<dbReference type="SUPFAM" id="SSF158472">
    <property type="entry name" value="HAMP domain-like"/>
    <property type="match status" value="1"/>
</dbReference>
<dbReference type="Proteomes" id="UP000651156">
    <property type="component" value="Unassembled WGS sequence"/>
</dbReference>
<feature type="domain" description="PAS" evidence="3">
    <location>
        <begin position="571"/>
        <end position="643"/>
    </location>
</feature>
<dbReference type="PROSITE" id="PS50885">
    <property type="entry name" value="HAMP"/>
    <property type="match status" value="1"/>
</dbReference>
<evidence type="ECO:0000256" key="1">
    <source>
        <dbReference type="SAM" id="Coils"/>
    </source>
</evidence>
<dbReference type="InterPro" id="IPR035965">
    <property type="entry name" value="PAS-like_dom_sf"/>
</dbReference>
<dbReference type="CDD" id="cd06225">
    <property type="entry name" value="HAMP"/>
    <property type="match status" value="1"/>
</dbReference>
<dbReference type="PANTHER" id="PTHR44757">
    <property type="entry name" value="DIGUANYLATE CYCLASE DGCP"/>
    <property type="match status" value="1"/>
</dbReference>
<feature type="domain" description="PAC" evidence="4">
    <location>
        <begin position="647"/>
        <end position="699"/>
    </location>
</feature>
<dbReference type="CDD" id="cd01948">
    <property type="entry name" value="EAL"/>
    <property type="match status" value="1"/>
</dbReference>
<dbReference type="CDD" id="cd00130">
    <property type="entry name" value="PAS"/>
    <property type="match status" value="2"/>
</dbReference>